<evidence type="ECO:0000256" key="1">
    <source>
        <dbReference type="SAM" id="MobiDB-lite"/>
    </source>
</evidence>
<feature type="compositionally biased region" description="Gly residues" evidence="1">
    <location>
        <begin position="1056"/>
        <end position="1074"/>
    </location>
</feature>
<accession>A0A2P6NRR4</accession>
<gene>
    <name evidence="5" type="ORF">PROFUN_05142</name>
</gene>
<protein>
    <submittedName>
        <fullName evidence="5">Uncharacterized protein</fullName>
    </submittedName>
</protein>
<feature type="compositionally biased region" description="Basic and acidic residues" evidence="1">
    <location>
        <begin position="666"/>
        <end position="687"/>
    </location>
</feature>
<dbReference type="Gene3D" id="1.25.40.180">
    <property type="match status" value="2"/>
</dbReference>
<dbReference type="Pfam" id="PF13768">
    <property type="entry name" value="VWA_3"/>
    <property type="match status" value="1"/>
</dbReference>
<dbReference type="Pfam" id="PF08487">
    <property type="entry name" value="VIT"/>
    <property type="match status" value="1"/>
</dbReference>
<dbReference type="PROSITE" id="PS51468">
    <property type="entry name" value="VIT"/>
    <property type="match status" value="1"/>
</dbReference>
<feature type="region of interest" description="Disordered" evidence="1">
    <location>
        <begin position="647"/>
        <end position="699"/>
    </location>
</feature>
<evidence type="ECO:0000313" key="6">
    <source>
        <dbReference type="Proteomes" id="UP000241769"/>
    </source>
</evidence>
<dbReference type="InParanoid" id="A0A2P6NRR4"/>
<organism evidence="5 6">
    <name type="scientific">Planoprotostelium fungivorum</name>
    <dbReference type="NCBI Taxonomy" id="1890364"/>
    <lineage>
        <taxon>Eukaryota</taxon>
        <taxon>Amoebozoa</taxon>
        <taxon>Evosea</taxon>
        <taxon>Variosea</taxon>
        <taxon>Cavosteliida</taxon>
        <taxon>Cavosteliaceae</taxon>
        <taxon>Planoprotostelium</taxon>
    </lineage>
</organism>
<feature type="region of interest" description="Disordered" evidence="1">
    <location>
        <begin position="564"/>
        <end position="593"/>
    </location>
</feature>
<dbReference type="STRING" id="1890364.A0A2P6NRR4"/>
<evidence type="ECO:0000259" key="2">
    <source>
        <dbReference type="PROSITE" id="PS50234"/>
    </source>
</evidence>
<dbReference type="EMBL" id="MDYQ01000028">
    <property type="protein sequence ID" value="PRP86663.1"/>
    <property type="molecule type" value="Genomic_DNA"/>
</dbReference>
<keyword evidence="6" id="KW-1185">Reference proteome</keyword>
<dbReference type="SMART" id="SM00327">
    <property type="entry name" value="VWA"/>
    <property type="match status" value="1"/>
</dbReference>
<evidence type="ECO:0000259" key="3">
    <source>
        <dbReference type="PROSITE" id="PS51366"/>
    </source>
</evidence>
<dbReference type="PROSITE" id="PS51366">
    <property type="entry name" value="MI"/>
    <property type="match status" value="1"/>
</dbReference>
<feature type="region of interest" description="Disordered" evidence="1">
    <location>
        <begin position="950"/>
        <end position="1089"/>
    </location>
</feature>
<dbReference type="GO" id="GO:0003723">
    <property type="term" value="F:RNA binding"/>
    <property type="evidence" value="ECO:0007669"/>
    <property type="project" value="InterPro"/>
</dbReference>
<sequence length="1475" mass="163182">MQSGLWSDEGPVPLRSVSVKSQVRDFLSEVQVFQKYHHTGASPLEATFKFPLDLFGALTGFSVTIDGKTVEAKISTRSKVQETSPLPKDYRHTEDEDEQPDLFNCAISVPPMKEVELELRYATELVVEHEAALRFIIPSAVLSPDGIEGTTHTLSIDIDVELPTDFTLNSPSHQLTTTPLGDRHMSLSLSKESNNLEPNFVLLFNMKPWRASTQPWSVVSHHPSGNNAAILAFMPQVESKEAEPCEIIFMVDCSNSMASSLNGVRDALQLFLRSLKPGVHFNLYTFSQDFTKMSPESVAYEQKTLDMAVQFVEKMEIAAGKTDLIRPLTDVFSAPSIRGVPRQLFVITDGNVHDTRGVCSLIRKNASKARVFSFGVGDRVGHHLVMEMARAGHGEYEFVSDREDFENKLVRQVKRSLHPALNDPHIKWEGIEGVVQTPEALYAVYNGDRLFVYALLPRDIPSEATATFSATSHDGQKISYTAKLNPASNGSSAISVLAARNRIRDLEEADEHGESKREEITRLGLTFGLASKFTSFSAVVREQPVTLESSIPLDVLKASLDKLAQQQQQSHNEMTPTKKNQSEVTSGATTPLNANSAAFVPRSVVTISSPKKTYSAEFILSLRNDYTGIPTHIHTDIPADIIVAPGSNRIDPSKAPKVGQTVSTTKARDNKPTHKREGSTGRAELKKSASGRNSLNASRENITLPPVAPLVQSENRWIRPEAVAVEDLTLDQIRRKVLGILNKMTLEKFIPLTEQLLDIGFDSIETIDMLIYEMFDKAAVEPHFSTMYATLCLTLSERIAPLKDDNGDVTKDFRKSLISKAQEEFTQRKEKMVGEEKEDAERLAKLRSLGTVRFIGELFKQGILAERTMHACIDLLLKEVTANKETSEEDYAWLVNFITTTGELLELPQQKLRDRIREIFERLSTITTDPTIPPRVKFMLMNLIDLRDNGWTPRRKGNEAKTLAEARADVEEASSSTPVRPKSQSTANTPVSPAPSKTKKESRDKLIKSTSAIPRNTKEVAADDDWETAPSSRKKSGRGGRESLHASSNGWETVGGSRGRGGRGGRGTPRGGGSRSNVREEPAEKKSAPAVRVNLFAALQDDDETASSPAPVSAMKGNRKGLARSDFVVSKEESVPLKKSVTIREPEPVAKKLDDSLRLIYEEFLSSEDKEEALQCIQELNLNAEGSSMAVQQAFRVALEGRDKDREQLVKLLLSFVEEETLTQDDLIDGFSLLAQNIEEDDMDYPLASNHLGLFIGRIVAANKLSLAFLKSALSSIVESGKAIKIALVVLKNVVKEQGEQETNELYKRSGLDLSRLVRKTDRDGSLLSDLLKKDSLDFLLSNEPSASAKDEELLSSTRPRRQSIVAQSAVDQFVLQQSAEGFWSLDQKFADLLNARLGDLQTSIPEEIKDSSSLWATLLALAFLEGNYGHKTGWELLSKKARSWVEGEVTRAGASRGQLQEDAQNCLKDLDLMA</sequence>
<dbReference type="Pfam" id="PF02847">
    <property type="entry name" value="MA3"/>
    <property type="match status" value="1"/>
</dbReference>
<dbReference type="InterPro" id="IPR036465">
    <property type="entry name" value="vWFA_dom_sf"/>
</dbReference>
<dbReference type="PANTHER" id="PTHR45737:SF6">
    <property type="entry name" value="VON WILLEBRAND FACTOR A DOMAIN-CONTAINING PROTEIN 5A"/>
    <property type="match status" value="1"/>
</dbReference>
<proteinExistence type="predicted"/>
<dbReference type="SMART" id="SM00544">
    <property type="entry name" value="MA3"/>
    <property type="match status" value="1"/>
</dbReference>
<dbReference type="InterPro" id="IPR002035">
    <property type="entry name" value="VWF_A"/>
</dbReference>
<feature type="compositionally biased region" description="Polar residues" evidence="1">
    <location>
        <begin position="690"/>
        <end position="699"/>
    </location>
</feature>
<feature type="domain" description="VIT" evidence="4">
    <location>
        <begin position="1"/>
        <end position="123"/>
    </location>
</feature>
<evidence type="ECO:0000259" key="4">
    <source>
        <dbReference type="PROSITE" id="PS51468"/>
    </source>
</evidence>
<dbReference type="InterPro" id="IPR013694">
    <property type="entry name" value="VIT"/>
</dbReference>
<dbReference type="SUPFAM" id="SSF48371">
    <property type="entry name" value="ARM repeat"/>
    <property type="match status" value="2"/>
</dbReference>
<dbReference type="Proteomes" id="UP000241769">
    <property type="component" value="Unassembled WGS sequence"/>
</dbReference>
<feature type="region of interest" description="Disordered" evidence="1">
    <location>
        <begin position="76"/>
        <end position="97"/>
    </location>
</feature>
<evidence type="ECO:0000313" key="5">
    <source>
        <dbReference type="EMBL" id="PRP86663.1"/>
    </source>
</evidence>
<dbReference type="Pfam" id="PF02854">
    <property type="entry name" value="MIF4G"/>
    <property type="match status" value="1"/>
</dbReference>
<feature type="compositionally biased region" description="Basic and acidic residues" evidence="1">
    <location>
        <begin position="956"/>
        <end position="970"/>
    </location>
</feature>
<dbReference type="InterPro" id="IPR003891">
    <property type="entry name" value="Initiation_fac_eIF4g_MI"/>
</dbReference>
<dbReference type="SMART" id="SM00609">
    <property type="entry name" value="VIT"/>
    <property type="match status" value="1"/>
</dbReference>
<reference evidence="5 6" key="1">
    <citation type="journal article" date="2018" name="Genome Biol. Evol.">
        <title>Multiple Roots of Fruiting Body Formation in Amoebozoa.</title>
        <authorList>
            <person name="Hillmann F."/>
            <person name="Forbes G."/>
            <person name="Novohradska S."/>
            <person name="Ferling I."/>
            <person name="Riege K."/>
            <person name="Groth M."/>
            <person name="Westermann M."/>
            <person name="Marz M."/>
            <person name="Spaller T."/>
            <person name="Winckler T."/>
            <person name="Schaap P."/>
            <person name="Glockner G."/>
        </authorList>
    </citation>
    <scope>NUCLEOTIDE SEQUENCE [LARGE SCALE GENOMIC DNA]</scope>
    <source>
        <strain evidence="5 6">Jena</strain>
    </source>
</reference>
<feature type="compositionally biased region" description="Polar residues" evidence="1">
    <location>
        <begin position="973"/>
        <end position="991"/>
    </location>
</feature>
<feature type="domain" description="VWFA" evidence="2">
    <location>
        <begin position="246"/>
        <end position="417"/>
    </location>
</feature>
<dbReference type="OrthoDB" id="514777at2759"/>
<feature type="compositionally biased region" description="Basic and acidic residues" evidence="1">
    <location>
        <begin position="998"/>
        <end position="1007"/>
    </location>
</feature>
<dbReference type="SMART" id="SM00543">
    <property type="entry name" value="MIF4G"/>
    <property type="match status" value="1"/>
</dbReference>
<feature type="domain" description="MI" evidence="3">
    <location>
        <begin position="1152"/>
        <end position="1275"/>
    </location>
</feature>
<dbReference type="PANTHER" id="PTHR45737">
    <property type="entry name" value="VON WILLEBRAND FACTOR A DOMAIN-CONTAINING PROTEIN 5A"/>
    <property type="match status" value="1"/>
</dbReference>
<dbReference type="Gene3D" id="3.40.50.410">
    <property type="entry name" value="von Willebrand factor, type A domain"/>
    <property type="match status" value="1"/>
</dbReference>
<comment type="caution">
    <text evidence="5">The sequence shown here is derived from an EMBL/GenBank/DDBJ whole genome shotgun (WGS) entry which is preliminary data.</text>
</comment>
<dbReference type="SUPFAM" id="SSF53300">
    <property type="entry name" value="vWA-like"/>
    <property type="match status" value="1"/>
</dbReference>
<feature type="compositionally biased region" description="Basic and acidic residues" evidence="1">
    <location>
        <begin position="1077"/>
        <end position="1087"/>
    </location>
</feature>
<dbReference type="InterPro" id="IPR016024">
    <property type="entry name" value="ARM-type_fold"/>
</dbReference>
<dbReference type="InterPro" id="IPR003890">
    <property type="entry name" value="MIF4G-like_typ-3"/>
</dbReference>
<dbReference type="PROSITE" id="PS50234">
    <property type="entry name" value="VWFA"/>
    <property type="match status" value="1"/>
</dbReference>
<name>A0A2P6NRR4_9EUKA</name>